<sequence length="369" mass="41730">MSFLFGNRSNKTFKPKKNIPEGTHQYDLMKHAAATLGSGDLRLAVMLPEGEDLNEWVAVNIVDFFNQINMLYGTITEFCTEETCPLMSAGPKYEYHWADGTTVKKPIKCSAPKYIDYLMTWVQDQLDDENIFPSKIGVPFPKNFISIAKTILKRLFRVYAHIYHQHFPQVVHLDEEAHLNTSFKHFIFFVQEFNLIDKRELAPLSELIEKLVEKRTTTTADINNVNVNQSATVGGDNVQSSMLNHHHHHHHHVTQQQHHLPHPLPHVEHHHLGNHTSATANSNIPYTPPRISGAGAGGQSSTYPSHPPPYYPLQPLPPKPPQAQQQQQQQYYNVQPPPAYHQHLSQQQQQQRNIGNSGNAGGGNGGIAR</sequence>
<keyword evidence="3" id="KW-0808">Transferase</keyword>
<feature type="compositionally biased region" description="Low complexity" evidence="2">
    <location>
        <begin position="322"/>
        <end position="334"/>
    </location>
</feature>
<dbReference type="EMBL" id="ASGP02000001">
    <property type="protein sequence ID" value="KAH9530263.1"/>
    <property type="molecule type" value="Genomic_DNA"/>
</dbReference>
<dbReference type="FunFam" id="1.20.140.30:FF:000001">
    <property type="entry name" value="MOB kinase activator 1A"/>
    <property type="match status" value="1"/>
</dbReference>
<dbReference type="PANTHER" id="PTHR22599">
    <property type="entry name" value="MPS ONE BINDER KINASE ACTIVATOR-LIKE MOB"/>
    <property type="match status" value="1"/>
</dbReference>
<feature type="binding site" evidence="1">
    <location>
        <position position="161"/>
    </location>
    <ligand>
        <name>Zn(2+)</name>
        <dbReference type="ChEBI" id="CHEBI:29105"/>
    </ligand>
</feature>
<evidence type="ECO:0000313" key="3">
    <source>
        <dbReference type="EMBL" id="KAH9530263.1"/>
    </source>
</evidence>
<dbReference type="SUPFAM" id="SSF101152">
    <property type="entry name" value="Mob1/phocein"/>
    <property type="match status" value="1"/>
</dbReference>
<dbReference type="Proteomes" id="UP000790347">
    <property type="component" value="Unassembled WGS sequence"/>
</dbReference>
<keyword evidence="1" id="KW-0479">Metal-binding</keyword>
<keyword evidence="3" id="KW-0418">Kinase</keyword>
<comment type="caution">
    <text evidence="3">The sequence shown here is derived from an EMBL/GenBank/DDBJ whole genome shotgun (WGS) entry which is preliminary data.</text>
</comment>
<protein>
    <submittedName>
        <fullName evidence="3">MOB kinase activator 1B</fullName>
    </submittedName>
</protein>
<proteinExistence type="predicted"/>
<keyword evidence="1" id="KW-0862">Zinc</keyword>
<feature type="compositionally biased region" description="Pro residues" evidence="2">
    <location>
        <begin position="305"/>
        <end position="321"/>
    </location>
</feature>
<dbReference type="SMART" id="SM01388">
    <property type="entry name" value="Mob1_phocein"/>
    <property type="match status" value="1"/>
</dbReference>
<evidence type="ECO:0000256" key="2">
    <source>
        <dbReference type="SAM" id="MobiDB-lite"/>
    </source>
</evidence>
<name>A0A922IFR8_DERFA</name>
<reference evidence="3" key="1">
    <citation type="submission" date="2013-05" db="EMBL/GenBank/DDBJ databases">
        <authorList>
            <person name="Yim A.K.Y."/>
            <person name="Chan T.F."/>
            <person name="Ji K.M."/>
            <person name="Liu X.Y."/>
            <person name="Zhou J.W."/>
            <person name="Li R.Q."/>
            <person name="Yang K.Y."/>
            <person name="Li J."/>
            <person name="Li M."/>
            <person name="Law P.T.W."/>
            <person name="Wu Y.L."/>
            <person name="Cai Z.L."/>
            <person name="Qin H."/>
            <person name="Bao Y."/>
            <person name="Leung R.K.K."/>
            <person name="Ng P.K.S."/>
            <person name="Zou J."/>
            <person name="Zhong X.J."/>
            <person name="Ran P.X."/>
            <person name="Zhong N.S."/>
            <person name="Liu Z.G."/>
            <person name="Tsui S.K.W."/>
        </authorList>
    </citation>
    <scope>NUCLEOTIDE SEQUENCE</scope>
    <source>
        <strain evidence="3">Derf</strain>
        <tissue evidence="3">Whole organism</tissue>
    </source>
</reference>
<feature type="binding site" evidence="1">
    <location>
        <position position="79"/>
    </location>
    <ligand>
        <name>Zn(2+)</name>
        <dbReference type="ChEBI" id="CHEBI:29105"/>
    </ligand>
</feature>
<feature type="compositionally biased region" description="Basic residues" evidence="2">
    <location>
        <begin position="244"/>
        <end position="253"/>
    </location>
</feature>
<dbReference type="InterPro" id="IPR005301">
    <property type="entry name" value="MOB_kinase_act_fam"/>
</dbReference>
<feature type="binding site" evidence="1">
    <location>
        <position position="84"/>
    </location>
    <ligand>
        <name>Zn(2+)</name>
        <dbReference type="ChEBI" id="CHEBI:29105"/>
    </ligand>
</feature>
<evidence type="ECO:0000313" key="4">
    <source>
        <dbReference type="Proteomes" id="UP000790347"/>
    </source>
</evidence>
<dbReference type="Gene3D" id="1.20.140.30">
    <property type="entry name" value="MOB kinase activator"/>
    <property type="match status" value="1"/>
</dbReference>
<evidence type="ECO:0000256" key="1">
    <source>
        <dbReference type="PIRSR" id="PIRSR605301-1"/>
    </source>
</evidence>
<reference evidence="3" key="2">
    <citation type="journal article" date="2022" name="Res Sq">
        <title>Comparative Genomics Reveals Insights into the Divergent Evolution of Astigmatic Mites and Household Pest Adaptations.</title>
        <authorList>
            <person name="Xiong Q."/>
            <person name="Wan A.T.-Y."/>
            <person name="Liu X.-Y."/>
            <person name="Fung C.S.-H."/>
            <person name="Xiao X."/>
            <person name="Malainual N."/>
            <person name="Hou J."/>
            <person name="Wang L."/>
            <person name="Wang M."/>
            <person name="Yang K."/>
            <person name="Cui Y."/>
            <person name="Leung E."/>
            <person name="Nong W."/>
            <person name="Shin S.-K."/>
            <person name="Au S."/>
            <person name="Jeong K.Y."/>
            <person name="Chew F.T."/>
            <person name="Hui J."/>
            <person name="Leung T.F."/>
            <person name="Tungtrongchitr A."/>
            <person name="Zhong N."/>
            <person name="Liu Z."/>
            <person name="Tsui S."/>
        </authorList>
    </citation>
    <scope>NUCLEOTIDE SEQUENCE</scope>
    <source>
        <strain evidence="3">Derf</strain>
        <tissue evidence="3">Whole organism</tissue>
    </source>
</reference>
<accession>A0A922IFR8</accession>
<feature type="binding site" evidence="1">
    <location>
        <position position="166"/>
    </location>
    <ligand>
        <name>Zn(2+)</name>
        <dbReference type="ChEBI" id="CHEBI:29105"/>
    </ligand>
</feature>
<dbReference type="InterPro" id="IPR036703">
    <property type="entry name" value="MOB_kinase_act_sf"/>
</dbReference>
<dbReference type="AlphaFoldDB" id="A0A922IFR8"/>
<feature type="compositionally biased region" description="Polar residues" evidence="2">
    <location>
        <begin position="226"/>
        <end position="243"/>
    </location>
</feature>
<feature type="compositionally biased region" description="Gly residues" evidence="2">
    <location>
        <begin position="358"/>
        <end position="369"/>
    </location>
</feature>
<dbReference type="GO" id="GO:0016301">
    <property type="term" value="F:kinase activity"/>
    <property type="evidence" value="ECO:0007669"/>
    <property type="project" value="UniProtKB-KW"/>
</dbReference>
<feature type="compositionally biased region" description="Low complexity" evidence="2">
    <location>
        <begin position="346"/>
        <end position="357"/>
    </location>
</feature>
<gene>
    <name evidence="3" type="primary">MOB1B</name>
    <name evidence="3" type="ORF">DERF_004081</name>
</gene>
<keyword evidence="4" id="KW-1185">Reference proteome</keyword>
<feature type="compositionally biased region" description="Polar residues" evidence="2">
    <location>
        <begin position="274"/>
        <end position="285"/>
    </location>
</feature>
<dbReference type="Pfam" id="PF03637">
    <property type="entry name" value="Mob1_phocein"/>
    <property type="match status" value="1"/>
</dbReference>
<organism evidence="3 4">
    <name type="scientific">Dermatophagoides farinae</name>
    <name type="common">American house dust mite</name>
    <dbReference type="NCBI Taxonomy" id="6954"/>
    <lineage>
        <taxon>Eukaryota</taxon>
        <taxon>Metazoa</taxon>
        <taxon>Ecdysozoa</taxon>
        <taxon>Arthropoda</taxon>
        <taxon>Chelicerata</taxon>
        <taxon>Arachnida</taxon>
        <taxon>Acari</taxon>
        <taxon>Acariformes</taxon>
        <taxon>Sarcoptiformes</taxon>
        <taxon>Astigmata</taxon>
        <taxon>Psoroptidia</taxon>
        <taxon>Analgoidea</taxon>
        <taxon>Pyroglyphidae</taxon>
        <taxon>Dermatophagoidinae</taxon>
        <taxon>Dermatophagoides</taxon>
    </lineage>
</organism>
<feature type="region of interest" description="Disordered" evidence="2">
    <location>
        <begin position="226"/>
        <end position="369"/>
    </location>
</feature>